<dbReference type="InterPro" id="IPR013766">
    <property type="entry name" value="Thioredoxin_domain"/>
</dbReference>
<dbReference type="InterPro" id="IPR036249">
    <property type="entry name" value="Thioredoxin-like_sf"/>
</dbReference>
<keyword evidence="4" id="KW-1185">Reference proteome</keyword>
<dbReference type="PANTHER" id="PTHR32234">
    <property type="entry name" value="THIOL:DISULFIDE INTERCHANGE PROTEIN DSBD"/>
    <property type="match status" value="1"/>
</dbReference>
<dbReference type="AlphaFoldDB" id="A0A432MJ15"/>
<dbReference type="GO" id="GO:0015035">
    <property type="term" value="F:protein-disulfide reductase activity"/>
    <property type="evidence" value="ECO:0007669"/>
    <property type="project" value="TreeGrafter"/>
</dbReference>
<name>A0A432MJ15_9BACT</name>
<evidence type="ECO:0000259" key="2">
    <source>
        <dbReference type="PROSITE" id="PS51352"/>
    </source>
</evidence>
<protein>
    <submittedName>
        <fullName evidence="3">DUF255 domain-containing protein</fullName>
    </submittedName>
</protein>
<organism evidence="3 4">
    <name type="scientific">Tautonia sociabilis</name>
    <dbReference type="NCBI Taxonomy" id="2080755"/>
    <lineage>
        <taxon>Bacteria</taxon>
        <taxon>Pseudomonadati</taxon>
        <taxon>Planctomycetota</taxon>
        <taxon>Planctomycetia</taxon>
        <taxon>Isosphaerales</taxon>
        <taxon>Isosphaeraceae</taxon>
        <taxon>Tautonia</taxon>
    </lineage>
</organism>
<feature type="domain" description="Thioredoxin" evidence="2">
    <location>
        <begin position="78"/>
        <end position="203"/>
    </location>
</feature>
<evidence type="ECO:0000256" key="1">
    <source>
        <dbReference type="SAM" id="MobiDB-lite"/>
    </source>
</evidence>
<dbReference type="SUPFAM" id="SSF52833">
    <property type="entry name" value="Thioredoxin-like"/>
    <property type="match status" value="1"/>
</dbReference>
<dbReference type="EMBL" id="RYZH01000024">
    <property type="protein sequence ID" value="RUL87188.1"/>
    <property type="molecule type" value="Genomic_DNA"/>
</dbReference>
<accession>A0A432MJ15</accession>
<dbReference type="Gene3D" id="3.40.30.10">
    <property type="entry name" value="Glutaredoxin"/>
    <property type="match status" value="1"/>
</dbReference>
<proteinExistence type="predicted"/>
<dbReference type="GO" id="GO:0045454">
    <property type="term" value="P:cell redox homeostasis"/>
    <property type="evidence" value="ECO:0007669"/>
    <property type="project" value="TreeGrafter"/>
</dbReference>
<dbReference type="PANTHER" id="PTHR32234:SF0">
    <property type="entry name" value="THIOL:DISULFIDE INTERCHANGE PROTEIN DSBD"/>
    <property type="match status" value="1"/>
</dbReference>
<dbReference type="PROSITE" id="PS51352">
    <property type="entry name" value="THIOREDOXIN_2"/>
    <property type="match status" value="1"/>
</dbReference>
<evidence type="ECO:0000313" key="3">
    <source>
        <dbReference type="EMBL" id="RUL87188.1"/>
    </source>
</evidence>
<dbReference type="Pfam" id="PF13899">
    <property type="entry name" value="Thioredoxin_7"/>
    <property type="match status" value="1"/>
</dbReference>
<dbReference type="Proteomes" id="UP000280296">
    <property type="component" value="Unassembled WGS sequence"/>
</dbReference>
<reference evidence="3 4" key="1">
    <citation type="submission" date="2018-12" db="EMBL/GenBank/DDBJ databases">
        <authorList>
            <person name="Toschakov S.V."/>
        </authorList>
    </citation>
    <scope>NUCLEOTIDE SEQUENCE [LARGE SCALE GENOMIC DNA]</scope>
    <source>
        <strain evidence="3 4">GM2012</strain>
    </source>
</reference>
<gene>
    <name evidence="3" type="ORF">TsocGM_13220</name>
</gene>
<comment type="caution">
    <text evidence="3">The sequence shown here is derived from an EMBL/GenBank/DDBJ whole genome shotgun (WGS) entry which is preliminary data.</text>
</comment>
<reference evidence="3 4" key="2">
    <citation type="submission" date="2019-01" db="EMBL/GenBank/DDBJ databases">
        <title>Tautonia sociabilis, a novel thermotolerant planctomycete of Isosphaeraceae family, isolated from a 4000 m deep subterranean habitat.</title>
        <authorList>
            <person name="Kovaleva O.L."/>
            <person name="Elcheninov A.G."/>
            <person name="Van Heerden E."/>
            <person name="Toshchakov S.V."/>
            <person name="Novikov A."/>
            <person name="Bonch-Osmolovskaya E.A."/>
            <person name="Kublanov I.V."/>
        </authorList>
    </citation>
    <scope>NUCLEOTIDE SEQUENCE [LARGE SCALE GENOMIC DNA]</scope>
    <source>
        <strain evidence="3 4">GM2012</strain>
    </source>
</reference>
<evidence type="ECO:0000313" key="4">
    <source>
        <dbReference type="Proteomes" id="UP000280296"/>
    </source>
</evidence>
<sequence length="203" mass="21960">MEEGDCRSRPGPGATGRLPRSGRTGRIGSDSLRGERDWPARRIEPGRWEVRPVFRSSLALAVTVTVASLLALGEAARAQVPAPAPAAVQWRPDYHAALQEAAETGKPVFLDLGFEGCAPCHRMDVETFRDPNVVATLNRLFVPVRLDGTAPANAGLVRSLRVWGYPTLVILDPEGRVVTRTMGFLDAGQTQALLAKGIKGMRR</sequence>
<feature type="region of interest" description="Disordered" evidence="1">
    <location>
        <begin position="1"/>
        <end position="34"/>
    </location>
</feature>